<accession>A0A6S7ITC5</accession>
<dbReference type="OrthoDB" id="8441886at2759"/>
<gene>
    <name evidence="3" type="ORF">PACLA_8A036961</name>
</gene>
<comment type="caution">
    <text evidence="3">The sequence shown here is derived from an EMBL/GenBank/DDBJ whole genome shotgun (WGS) entry which is preliminary data.</text>
</comment>
<dbReference type="PROSITE" id="PS50287">
    <property type="entry name" value="SRCR_2"/>
    <property type="match status" value="1"/>
</dbReference>
<keyword evidence="2" id="KW-0325">Glycoprotein</keyword>
<dbReference type="SMART" id="SM00202">
    <property type="entry name" value="SR"/>
    <property type="match status" value="1"/>
</dbReference>
<sequence>GSYGIRLVGTSYASRGRVEIYHPSYGWGTVCDDGLDQPDGDVICRQLGYSGASAVYKHARYGQGTGEILLDSTGCSGSESFIWDCSHLGLKVSDCAHDEDSSVDCN</sequence>
<evidence type="ECO:0000256" key="1">
    <source>
        <dbReference type="ARBA" id="ARBA00023157"/>
    </source>
</evidence>
<dbReference type="PANTHER" id="PTHR48071">
    <property type="entry name" value="SRCR DOMAIN-CONTAINING PROTEIN"/>
    <property type="match status" value="1"/>
</dbReference>
<protein>
    <submittedName>
        <fullName evidence="3">Deleted in malignant brain tumors 1 -like</fullName>
    </submittedName>
</protein>
<evidence type="ECO:0000313" key="3">
    <source>
        <dbReference type="EMBL" id="CAB4008842.1"/>
    </source>
</evidence>
<dbReference type="AlphaFoldDB" id="A0A6S7ITC5"/>
<dbReference type="InterPro" id="IPR036772">
    <property type="entry name" value="SRCR-like_dom_sf"/>
</dbReference>
<evidence type="ECO:0000256" key="2">
    <source>
        <dbReference type="ARBA" id="ARBA00023180"/>
    </source>
</evidence>
<dbReference type="Proteomes" id="UP001152795">
    <property type="component" value="Unassembled WGS sequence"/>
</dbReference>
<keyword evidence="1" id="KW-1015">Disulfide bond</keyword>
<dbReference type="Gene3D" id="3.10.250.10">
    <property type="entry name" value="SRCR-like domain"/>
    <property type="match status" value="1"/>
</dbReference>
<dbReference type="SUPFAM" id="SSF56487">
    <property type="entry name" value="SRCR-like"/>
    <property type="match status" value="1"/>
</dbReference>
<dbReference type="Pfam" id="PF00530">
    <property type="entry name" value="SRCR"/>
    <property type="match status" value="1"/>
</dbReference>
<feature type="non-terminal residue" evidence="3">
    <location>
        <position position="1"/>
    </location>
</feature>
<dbReference type="GO" id="GO:0016020">
    <property type="term" value="C:membrane"/>
    <property type="evidence" value="ECO:0007669"/>
    <property type="project" value="InterPro"/>
</dbReference>
<dbReference type="PANTHER" id="PTHR48071:SF18">
    <property type="entry name" value="DELETED IN MALIGNANT BRAIN TUMORS 1 PROTEIN-RELATED"/>
    <property type="match status" value="1"/>
</dbReference>
<name>A0A6S7ITC5_PARCT</name>
<dbReference type="EMBL" id="CACRXK020006246">
    <property type="protein sequence ID" value="CAB4008842.1"/>
    <property type="molecule type" value="Genomic_DNA"/>
</dbReference>
<dbReference type="InterPro" id="IPR001190">
    <property type="entry name" value="SRCR"/>
</dbReference>
<keyword evidence="4" id="KW-1185">Reference proteome</keyword>
<dbReference type="PRINTS" id="PR00258">
    <property type="entry name" value="SPERACTRCPTR"/>
</dbReference>
<reference evidence="3" key="1">
    <citation type="submission" date="2020-04" db="EMBL/GenBank/DDBJ databases">
        <authorList>
            <person name="Alioto T."/>
            <person name="Alioto T."/>
            <person name="Gomez Garrido J."/>
        </authorList>
    </citation>
    <scope>NUCLEOTIDE SEQUENCE</scope>
    <source>
        <strain evidence="3">A484AB</strain>
    </source>
</reference>
<dbReference type="FunFam" id="3.10.250.10:FF:000011">
    <property type="entry name" value="Scavenger receptor class A member 5"/>
    <property type="match status" value="1"/>
</dbReference>
<organism evidence="3 4">
    <name type="scientific">Paramuricea clavata</name>
    <name type="common">Red gorgonian</name>
    <name type="synonym">Violescent sea-whip</name>
    <dbReference type="NCBI Taxonomy" id="317549"/>
    <lineage>
        <taxon>Eukaryota</taxon>
        <taxon>Metazoa</taxon>
        <taxon>Cnidaria</taxon>
        <taxon>Anthozoa</taxon>
        <taxon>Octocorallia</taxon>
        <taxon>Malacalcyonacea</taxon>
        <taxon>Plexauridae</taxon>
        <taxon>Paramuricea</taxon>
    </lineage>
</organism>
<proteinExistence type="predicted"/>
<evidence type="ECO:0000313" key="4">
    <source>
        <dbReference type="Proteomes" id="UP001152795"/>
    </source>
</evidence>